<accession>A0A392S1D9</accession>
<dbReference type="AlphaFoldDB" id="A0A392S1D9"/>
<dbReference type="EMBL" id="LXQA010294622">
    <property type="protein sequence ID" value="MCI41646.1"/>
    <property type="molecule type" value="Genomic_DNA"/>
</dbReference>
<name>A0A392S1D9_9FABA</name>
<feature type="non-terminal residue" evidence="1">
    <location>
        <position position="39"/>
    </location>
</feature>
<proteinExistence type="predicted"/>
<evidence type="ECO:0000313" key="2">
    <source>
        <dbReference type="Proteomes" id="UP000265520"/>
    </source>
</evidence>
<reference evidence="1 2" key="1">
    <citation type="journal article" date="2018" name="Front. Plant Sci.">
        <title>Red Clover (Trifolium pratense) and Zigzag Clover (T. medium) - A Picture of Genomic Similarities and Differences.</title>
        <authorList>
            <person name="Dluhosova J."/>
            <person name="Istvanek J."/>
            <person name="Nedelnik J."/>
            <person name="Repkova J."/>
        </authorList>
    </citation>
    <scope>NUCLEOTIDE SEQUENCE [LARGE SCALE GENOMIC DNA]</scope>
    <source>
        <strain evidence="2">cv. 10/8</strain>
        <tissue evidence="1">Leaf</tissue>
    </source>
</reference>
<keyword evidence="2" id="KW-1185">Reference proteome</keyword>
<comment type="caution">
    <text evidence="1">The sequence shown here is derived from an EMBL/GenBank/DDBJ whole genome shotgun (WGS) entry which is preliminary data.</text>
</comment>
<dbReference type="Proteomes" id="UP000265520">
    <property type="component" value="Unassembled WGS sequence"/>
</dbReference>
<organism evidence="1 2">
    <name type="scientific">Trifolium medium</name>
    <dbReference type="NCBI Taxonomy" id="97028"/>
    <lineage>
        <taxon>Eukaryota</taxon>
        <taxon>Viridiplantae</taxon>
        <taxon>Streptophyta</taxon>
        <taxon>Embryophyta</taxon>
        <taxon>Tracheophyta</taxon>
        <taxon>Spermatophyta</taxon>
        <taxon>Magnoliopsida</taxon>
        <taxon>eudicotyledons</taxon>
        <taxon>Gunneridae</taxon>
        <taxon>Pentapetalae</taxon>
        <taxon>rosids</taxon>
        <taxon>fabids</taxon>
        <taxon>Fabales</taxon>
        <taxon>Fabaceae</taxon>
        <taxon>Papilionoideae</taxon>
        <taxon>50 kb inversion clade</taxon>
        <taxon>NPAAA clade</taxon>
        <taxon>Hologalegina</taxon>
        <taxon>IRL clade</taxon>
        <taxon>Trifolieae</taxon>
        <taxon>Trifolium</taxon>
    </lineage>
</organism>
<protein>
    <submittedName>
        <fullName evidence="1">Uncharacterized protein</fullName>
    </submittedName>
</protein>
<sequence length="39" mass="4279">MPNTTLELYQAKLQQNLTFLAKLADVGPQAGPQAQTYSQ</sequence>
<evidence type="ECO:0000313" key="1">
    <source>
        <dbReference type="EMBL" id="MCI41646.1"/>
    </source>
</evidence>